<evidence type="ECO:0000313" key="3">
    <source>
        <dbReference type="Proteomes" id="UP000481861"/>
    </source>
</evidence>
<dbReference type="InterPro" id="IPR035979">
    <property type="entry name" value="RBD_domain_sf"/>
</dbReference>
<name>A0A7C8I7M5_9PLEO</name>
<reference evidence="2 3" key="1">
    <citation type="submission" date="2020-01" db="EMBL/GenBank/DDBJ databases">
        <authorList>
            <consortium name="DOE Joint Genome Institute"/>
            <person name="Haridas S."/>
            <person name="Albert R."/>
            <person name="Binder M."/>
            <person name="Bloem J."/>
            <person name="Labutti K."/>
            <person name="Salamov A."/>
            <person name="Andreopoulos B."/>
            <person name="Baker S.E."/>
            <person name="Barry K."/>
            <person name="Bills G."/>
            <person name="Bluhm B.H."/>
            <person name="Cannon C."/>
            <person name="Castanera R."/>
            <person name="Culley D.E."/>
            <person name="Daum C."/>
            <person name="Ezra D."/>
            <person name="Gonzalez J.B."/>
            <person name="Henrissat B."/>
            <person name="Kuo A."/>
            <person name="Liang C."/>
            <person name="Lipzen A."/>
            <person name="Lutzoni F."/>
            <person name="Magnuson J."/>
            <person name="Mondo S."/>
            <person name="Nolan M."/>
            <person name="Ohm R."/>
            <person name="Pangilinan J."/>
            <person name="Park H.-J.H."/>
            <person name="Ramirez L."/>
            <person name="Alfaro M."/>
            <person name="Sun H."/>
            <person name="Tritt A."/>
            <person name="Yoshinaga Y."/>
            <person name="Zwiers L.-H.L."/>
            <person name="Turgeon B.G."/>
            <person name="Goodwin S.B."/>
            <person name="Spatafora J.W."/>
            <person name="Crous P.W."/>
            <person name="Grigoriev I.V."/>
        </authorList>
    </citation>
    <scope>NUCLEOTIDE SEQUENCE [LARGE SCALE GENOMIC DNA]</scope>
    <source>
        <strain evidence="2 3">CBS 611.86</strain>
    </source>
</reference>
<proteinExistence type="predicted"/>
<feature type="compositionally biased region" description="Pro residues" evidence="1">
    <location>
        <begin position="37"/>
        <end position="56"/>
    </location>
</feature>
<evidence type="ECO:0008006" key="4">
    <source>
        <dbReference type="Google" id="ProtNLM"/>
    </source>
</evidence>
<dbReference type="AlphaFoldDB" id="A0A7C8I7M5"/>
<feature type="compositionally biased region" description="Low complexity" evidence="1">
    <location>
        <begin position="1"/>
        <end position="12"/>
    </location>
</feature>
<dbReference type="SUPFAM" id="SSF54928">
    <property type="entry name" value="RNA-binding domain, RBD"/>
    <property type="match status" value="1"/>
</dbReference>
<feature type="compositionally biased region" description="Polar residues" evidence="1">
    <location>
        <begin position="22"/>
        <end position="32"/>
    </location>
</feature>
<feature type="region of interest" description="Disordered" evidence="1">
    <location>
        <begin position="1"/>
        <end position="66"/>
    </location>
</feature>
<protein>
    <recommendedName>
        <fullName evidence="4">RRM domain-containing protein</fullName>
    </recommendedName>
</protein>
<accession>A0A7C8I7M5</accession>
<keyword evidence="3" id="KW-1185">Reference proteome</keyword>
<dbReference type="EMBL" id="JAADJZ010000014">
    <property type="protein sequence ID" value="KAF2870211.1"/>
    <property type="molecule type" value="Genomic_DNA"/>
</dbReference>
<comment type="caution">
    <text evidence="2">The sequence shown here is derived from an EMBL/GenBank/DDBJ whole genome shotgun (WGS) entry which is preliminary data.</text>
</comment>
<dbReference type="GO" id="GO:0003676">
    <property type="term" value="F:nucleic acid binding"/>
    <property type="evidence" value="ECO:0007669"/>
    <property type="project" value="InterPro"/>
</dbReference>
<gene>
    <name evidence="2" type="ORF">BDV95DRAFT_595749</name>
</gene>
<evidence type="ECO:0000313" key="2">
    <source>
        <dbReference type="EMBL" id="KAF2870211.1"/>
    </source>
</evidence>
<dbReference type="Proteomes" id="UP000481861">
    <property type="component" value="Unassembled WGS sequence"/>
</dbReference>
<organism evidence="2 3">
    <name type="scientific">Massariosphaeria phaeospora</name>
    <dbReference type="NCBI Taxonomy" id="100035"/>
    <lineage>
        <taxon>Eukaryota</taxon>
        <taxon>Fungi</taxon>
        <taxon>Dikarya</taxon>
        <taxon>Ascomycota</taxon>
        <taxon>Pezizomycotina</taxon>
        <taxon>Dothideomycetes</taxon>
        <taxon>Pleosporomycetidae</taxon>
        <taxon>Pleosporales</taxon>
        <taxon>Pleosporales incertae sedis</taxon>
        <taxon>Massariosphaeria</taxon>
    </lineage>
</organism>
<sequence>MFSPSSYFYHSSPHPRKETTSRRPNPNATTGHLIQPPSIPKATPIPNPTPNLPPAPDKPKPKPRSCPGCLLSLHNIPPSAAESDVRAYLAGKAIVDYRRGGEGAEGMAFVLCEEERGARAVVLGVGMEGRRMGGAEVRVNFCEGVKYDDVGFLRGGSKRAGLKMGKEEKAQDEKDEKEMKA</sequence>
<feature type="compositionally biased region" description="Basic and acidic residues" evidence="1">
    <location>
        <begin position="164"/>
        <end position="181"/>
    </location>
</feature>
<feature type="region of interest" description="Disordered" evidence="1">
    <location>
        <begin position="155"/>
        <end position="181"/>
    </location>
</feature>
<evidence type="ECO:0000256" key="1">
    <source>
        <dbReference type="SAM" id="MobiDB-lite"/>
    </source>
</evidence>